<evidence type="ECO:0000313" key="2">
    <source>
        <dbReference type="Proteomes" id="UP000192582"/>
    </source>
</evidence>
<dbReference type="RefSeq" id="WP_084050703.1">
    <property type="nucleotide sequence ID" value="NZ_FWWU01000009.1"/>
</dbReference>
<protein>
    <submittedName>
        <fullName evidence="1">Uncharacterized protein</fullName>
    </submittedName>
</protein>
<dbReference type="EMBL" id="FWWU01000009">
    <property type="protein sequence ID" value="SMB96266.1"/>
    <property type="molecule type" value="Genomic_DNA"/>
</dbReference>
<evidence type="ECO:0000313" key="1">
    <source>
        <dbReference type="EMBL" id="SMB96266.1"/>
    </source>
</evidence>
<dbReference type="AlphaFoldDB" id="A0A1W1VSE6"/>
<sequence length="162" mass="16712">MNHTRTWTDLYGSARASFEGRAGGHRWLVAVSPELAATVPAQLATVDGKGQVDLVVHDGLTPLLAALSELAPRGVAVVAGRPLASGPEVTVPERQVEDGGGAPYREGGTFPAWQGARGREGEGGENTAASAVASLGLPVVVTIAEDLRATLEAWMDATPHGR</sequence>
<name>A0A1W1VSE6_9DEIO</name>
<reference evidence="1 2" key="1">
    <citation type="submission" date="2017-04" db="EMBL/GenBank/DDBJ databases">
        <authorList>
            <person name="Afonso C.L."/>
            <person name="Miller P.J."/>
            <person name="Scott M.A."/>
            <person name="Spackman E."/>
            <person name="Goraichik I."/>
            <person name="Dimitrov K.M."/>
            <person name="Suarez D.L."/>
            <person name="Swayne D.E."/>
        </authorList>
    </citation>
    <scope>NUCLEOTIDE SEQUENCE [LARGE SCALE GENOMIC DNA]</scope>
    <source>
        <strain evidence="1 2">KR-140</strain>
    </source>
</reference>
<gene>
    <name evidence="1" type="ORF">SAMN00790413_03230</name>
</gene>
<dbReference type="Proteomes" id="UP000192582">
    <property type="component" value="Unassembled WGS sequence"/>
</dbReference>
<accession>A0A1W1VSE6</accession>
<dbReference type="STRING" id="695939.SAMN00790413_03230"/>
<organism evidence="1 2">
    <name type="scientific">Deinococcus hopiensis KR-140</name>
    <dbReference type="NCBI Taxonomy" id="695939"/>
    <lineage>
        <taxon>Bacteria</taxon>
        <taxon>Thermotogati</taxon>
        <taxon>Deinococcota</taxon>
        <taxon>Deinococci</taxon>
        <taxon>Deinococcales</taxon>
        <taxon>Deinococcaceae</taxon>
        <taxon>Deinococcus</taxon>
    </lineage>
</organism>
<keyword evidence="2" id="KW-1185">Reference proteome</keyword>
<proteinExistence type="predicted"/>
<dbReference type="OrthoDB" id="69441at2"/>